<dbReference type="EMBL" id="BSUM01000001">
    <property type="protein sequence ID" value="GMA31440.1"/>
    <property type="molecule type" value="Genomic_DNA"/>
</dbReference>
<dbReference type="Proteomes" id="UP001157161">
    <property type="component" value="Unassembled WGS sequence"/>
</dbReference>
<dbReference type="AlphaFoldDB" id="A0AA37XDZ3"/>
<gene>
    <name evidence="2" type="ORF">GCM10025875_14320</name>
</gene>
<feature type="region of interest" description="Disordered" evidence="1">
    <location>
        <begin position="36"/>
        <end position="83"/>
    </location>
</feature>
<dbReference type="InterPro" id="IPR016039">
    <property type="entry name" value="Thiolase-like"/>
</dbReference>
<dbReference type="Gene3D" id="3.40.47.10">
    <property type="match status" value="1"/>
</dbReference>
<organism evidence="2 3">
    <name type="scientific">Litorihabitans aurantiacus</name>
    <dbReference type="NCBI Taxonomy" id="1930061"/>
    <lineage>
        <taxon>Bacteria</taxon>
        <taxon>Bacillati</taxon>
        <taxon>Actinomycetota</taxon>
        <taxon>Actinomycetes</taxon>
        <taxon>Micrococcales</taxon>
        <taxon>Beutenbergiaceae</taxon>
        <taxon>Litorihabitans</taxon>
    </lineage>
</organism>
<dbReference type="GO" id="GO:0016746">
    <property type="term" value="F:acyltransferase activity"/>
    <property type="evidence" value="ECO:0007669"/>
    <property type="project" value="InterPro"/>
</dbReference>
<sequence length="83" mass="8855">MGGVCQGVPVPALAPASPVAILGTGAHRPGVVVTSDELDAAHGRRPGESRARSGVEVRRWARSEETSSSWRPRRSLGRSRRQD</sequence>
<name>A0AA37XDZ3_9MICO</name>
<feature type="compositionally biased region" description="Basic and acidic residues" evidence="1">
    <location>
        <begin position="39"/>
        <end position="65"/>
    </location>
</feature>
<comment type="caution">
    <text evidence="2">The sequence shown here is derived from an EMBL/GenBank/DDBJ whole genome shotgun (WGS) entry which is preliminary data.</text>
</comment>
<evidence type="ECO:0000256" key="1">
    <source>
        <dbReference type="SAM" id="MobiDB-lite"/>
    </source>
</evidence>
<evidence type="ECO:0000313" key="3">
    <source>
        <dbReference type="Proteomes" id="UP001157161"/>
    </source>
</evidence>
<evidence type="ECO:0000313" key="2">
    <source>
        <dbReference type="EMBL" id="GMA31440.1"/>
    </source>
</evidence>
<accession>A0AA37XDZ3</accession>
<keyword evidence="3" id="KW-1185">Reference proteome</keyword>
<protein>
    <submittedName>
        <fullName evidence="2">Uncharacterized protein</fullName>
    </submittedName>
</protein>
<feature type="compositionally biased region" description="Basic residues" evidence="1">
    <location>
        <begin position="71"/>
        <end position="83"/>
    </location>
</feature>
<reference evidence="2" key="1">
    <citation type="journal article" date="2014" name="Int. J. Syst. Evol. Microbiol.">
        <title>Complete genome sequence of Corynebacterium casei LMG S-19264T (=DSM 44701T), isolated from a smear-ripened cheese.</title>
        <authorList>
            <consortium name="US DOE Joint Genome Institute (JGI-PGF)"/>
            <person name="Walter F."/>
            <person name="Albersmeier A."/>
            <person name="Kalinowski J."/>
            <person name="Ruckert C."/>
        </authorList>
    </citation>
    <scope>NUCLEOTIDE SEQUENCE</scope>
    <source>
        <strain evidence="2">NBRC 112290</strain>
    </source>
</reference>
<reference evidence="2" key="2">
    <citation type="submission" date="2023-02" db="EMBL/GenBank/DDBJ databases">
        <authorList>
            <person name="Sun Q."/>
            <person name="Mori K."/>
        </authorList>
    </citation>
    <scope>NUCLEOTIDE SEQUENCE</scope>
    <source>
        <strain evidence="2">NBRC 112290</strain>
    </source>
</reference>
<dbReference type="SUPFAM" id="SSF53901">
    <property type="entry name" value="Thiolase-like"/>
    <property type="match status" value="1"/>
</dbReference>
<proteinExistence type="predicted"/>